<name>A0AAC9LFL1_9PSEU</name>
<protein>
    <submittedName>
        <fullName evidence="1">Uncharacterized protein</fullName>
    </submittedName>
</protein>
<dbReference type="EMBL" id="CP016076">
    <property type="protein sequence ID" value="APU15969.1"/>
    <property type="molecule type" value="Genomic_DNA"/>
</dbReference>
<evidence type="ECO:0000313" key="1">
    <source>
        <dbReference type="EMBL" id="APU15969.1"/>
    </source>
</evidence>
<evidence type="ECO:0000313" key="2">
    <source>
        <dbReference type="Proteomes" id="UP000185511"/>
    </source>
</evidence>
<sequence length="85" mass="9954">MGQGGEPVNLAILTGYTMPPMYFDARDGEYYNRTVDEAADFFGLSRELARELNDWNREYQKTFNIDVPQDSKFESEELFVDCMFF</sequence>
<gene>
    <name evidence="1" type="ORF">UA74_19720</name>
</gene>
<reference evidence="2" key="1">
    <citation type="submission" date="2016-06" db="EMBL/GenBank/DDBJ databases">
        <title>Complete genome sequence of Actinoalloteichus fjordicus DSM 46855 (=ADI127-17), type strain of the new species Actinoalloteichus fjordicus.</title>
        <authorList>
            <person name="Ruckert C."/>
            <person name="Nouioui I."/>
            <person name="Willmese J."/>
            <person name="van Wezel G."/>
            <person name="Klenk H.-P."/>
            <person name="Kalinowski J."/>
            <person name="Zotchev S.B."/>
        </authorList>
    </citation>
    <scope>NUCLEOTIDE SEQUENCE [LARGE SCALE GENOMIC DNA]</scope>
    <source>
        <strain evidence="2">ADI127-7</strain>
    </source>
</reference>
<proteinExistence type="predicted"/>
<organism evidence="1 2">
    <name type="scientific">Actinoalloteichus fjordicus</name>
    <dbReference type="NCBI Taxonomy" id="1612552"/>
    <lineage>
        <taxon>Bacteria</taxon>
        <taxon>Bacillati</taxon>
        <taxon>Actinomycetota</taxon>
        <taxon>Actinomycetes</taxon>
        <taxon>Pseudonocardiales</taxon>
        <taxon>Pseudonocardiaceae</taxon>
        <taxon>Actinoalloteichus</taxon>
    </lineage>
</organism>
<dbReference type="Proteomes" id="UP000185511">
    <property type="component" value="Chromosome"/>
</dbReference>
<dbReference type="AlphaFoldDB" id="A0AAC9LFL1"/>
<accession>A0AAC9LFL1</accession>
<keyword evidence="2" id="KW-1185">Reference proteome</keyword>
<dbReference type="KEGG" id="acad:UA74_19720"/>